<dbReference type="PANTHER" id="PTHR21666:SF285">
    <property type="entry name" value="M23 FAMILY METALLOPEPTIDASE"/>
    <property type="match status" value="1"/>
</dbReference>
<keyword evidence="4" id="KW-1185">Reference proteome</keyword>
<proteinExistence type="predicted"/>
<dbReference type="Pfam" id="PF01551">
    <property type="entry name" value="Peptidase_M23"/>
    <property type="match status" value="1"/>
</dbReference>
<dbReference type="Gene3D" id="2.70.70.10">
    <property type="entry name" value="Glucose Permease (Domain IIA)"/>
    <property type="match status" value="1"/>
</dbReference>
<feature type="signal peptide" evidence="1">
    <location>
        <begin position="1"/>
        <end position="23"/>
    </location>
</feature>
<dbReference type="SUPFAM" id="SSF51261">
    <property type="entry name" value="Duplicated hybrid motif"/>
    <property type="match status" value="1"/>
</dbReference>
<evidence type="ECO:0000259" key="2">
    <source>
        <dbReference type="Pfam" id="PF01551"/>
    </source>
</evidence>
<dbReference type="InterPro" id="IPR011055">
    <property type="entry name" value="Dup_hybrid_motif"/>
</dbReference>
<dbReference type="InterPro" id="IPR016047">
    <property type="entry name" value="M23ase_b-sheet_dom"/>
</dbReference>
<sequence length="310" mass="32851">MIVKPTSIGFLSLSLLSCSGASLDPQASETEAAVVPVVAAREVVAPALPPLPPEPTGPADFVYNGQLIQGGWLRGQAPAGSVSASLGGQQLTLDEAGYFFAAFDRDAGETARLTAQMRNGSIVQKPLSISPRQWNIERVNLARPQGKASEAFMVRRRPELAQINAARKVDADSNGWRQNFIWPVTGRISGRFGSQRIYAGVPGSYHSGIDIATGSSGTPYVAPADGVVVLATERPFSLEGYLLIIDHGNGLNSAFLHNSKLVVSEGDVVRQGEHIGNIGSTGSATGPHLHWSIKWHGARLDPLLFTGPMP</sequence>
<dbReference type="InterPro" id="IPR050570">
    <property type="entry name" value="Cell_wall_metabolism_enzyme"/>
</dbReference>
<dbReference type="EMBL" id="WTYS01000001">
    <property type="protein sequence ID" value="MXO55764.1"/>
    <property type="molecule type" value="Genomic_DNA"/>
</dbReference>
<dbReference type="GO" id="GO:0004222">
    <property type="term" value="F:metalloendopeptidase activity"/>
    <property type="evidence" value="ECO:0007669"/>
    <property type="project" value="TreeGrafter"/>
</dbReference>
<evidence type="ECO:0000313" key="3">
    <source>
        <dbReference type="EMBL" id="MXO55764.1"/>
    </source>
</evidence>
<keyword evidence="1" id="KW-0732">Signal</keyword>
<dbReference type="PROSITE" id="PS51257">
    <property type="entry name" value="PROKAR_LIPOPROTEIN"/>
    <property type="match status" value="1"/>
</dbReference>
<dbReference type="OrthoDB" id="9815245at2"/>
<dbReference type="CDD" id="cd12797">
    <property type="entry name" value="M23_peptidase"/>
    <property type="match status" value="1"/>
</dbReference>
<comment type="caution">
    <text evidence="3">The sequence shown here is derived from an EMBL/GenBank/DDBJ whole genome shotgun (WGS) entry which is preliminary data.</text>
</comment>
<protein>
    <submittedName>
        <fullName evidence="3">Peptidoglycan DD-metalloendopeptidase family protein</fullName>
    </submittedName>
</protein>
<accession>A0A6I4SJI1</accession>
<organism evidence="3 4">
    <name type="scientific">Pontixanthobacter gangjinensis</name>
    <dbReference type="NCBI Taxonomy" id="1028742"/>
    <lineage>
        <taxon>Bacteria</taxon>
        <taxon>Pseudomonadati</taxon>
        <taxon>Pseudomonadota</taxon>
        <taxon>Alphaproteobacteria</taxon>
        <taxon>Sphingomonadales</taxon>
        <taxon>Erythrobacteraceae</taxon>
        <taxon>Pontixanthobacter</taxon>
    </lineage>
</organism>
<dbReference type="Proteomes" id="UP000468943">
    <property type="component" value="Unassembled WGS sequence"/>
</dbReference>
<dbReference type="RefSeq" id="WP_160597048.1">
    <property type="nucleotide sequence ID" value="NZ_WTYS01000001.1"/>
</dbReference>
<dbReference type="AlphaFoldDB" id="A0A6I4SJI1"/>
<feature type="domain" description="M23ase beta-sheet core" evidence="2">
    <location>
        <begin position="205"/>
        <end position="302"/>
    </location>
</feature>
<feature type="chain" id="PRO_5026128648" evidence="1">
    <location>
        <begin position="24"/>
        <end position="310"/>
    </location>
</feature>
<name>A0A6I4SJI1_9SPHN</name>
<gene>
    <name evidence="3" type="ORF">GRI36_02595</name>
</gene>
<evidence type="ECO:0000313" key="4">
    <source>
        <dbReference type="Proteomes" id="UP000468943"/>
    </source>
</evidence>
<dbReference type="PANTHER" id="PTHR21666">
    <property type="entry name" value="PEPTIDASE-RELATED"/>
    <property type="match status" value="1"/>
</dbReference>
<evidence type="ECO:0000256" key="1">
    <source>
        <dbReference type="SAM" id="SignalP"/>
    </source>
</evidence>
<reference evidence="3 4" key="1">
    <citation type="submission" date="2019-12" db="EMBL/GenBank/DDBJ databases">
        <title>Genomic-based taxomic classification of the family Erythrobacteraceae.</title>
        <authorList>
            <person name="Xu L."/>
        </authorList>
    </citation>
    <scope>NUCLEOTIDE SEQUENCE [LARGE SCALE GENOMIC DNA]</scope>
    <source>
        <strain evidence="3 4">JCM 17802</strain>
    </source>
</reference>